<evidence type="ECO:0000313" key="3">
    <source>
        <dbReference type="Proteomes" id="UP000324800"/>
    </source>
</evidence>
<dbReference type="Proteomes" id="UP000324800">
    <property type="component" value="Unassembled WGS sequence"/>
</dbReference>
<organism evidence="2 3">
    <name type="scientific">Streblomastix strix</name>
    <dbReference type="NCBI Taxonomy" id="222440"/>
    <lineage>
        <taxon>Eukaryota</taxon>
        <taxon>Metamonada</taxon>
        <taxon>Preaxostyla</taxon>
        <taxon>Oxymonadida</taxon>
        <taxon>Streblomastigidae</taxon>
        <taxon>Streblomastix</taxon>
    </lineage>
</organism>
<name>A0A5J4TKP3_9EUKA</name>
<feature type="compositionally biased region" description="Polar residues" evidence="1">
    <location>
        <begin position="1"/>
        <end position="21"/>
    </location>
</feature>
<proteinExistence type="predicted"/>
<evidence type="ECO:0000256" key="1">
    <source>
        <dbReference type="SAM" id="MobiDB-lite"/>
    </source>
</evidence>
<feature type="compositionally biased region" description="Basic and acidic residues" evidence="1">
    <location>
        <begin position="27"/>
        <end position="46"/>
    </location>
</feature>
<dbReference type="AlphaFoldDB" id="A0A5J4TKP3"/>
<protein>
    <submittedName>
        <fullName evidence="2">Uncharacterized protein</fullName>
    </submittedName>
</protein>
<evidence type="ECO:0000313" key="2">
    <source>
        <dbReference type="EMBL" id="KAA6359056.1"/>
    </source>
</evidence>
<gene>
    <name evidence="2" type="ORF">EZS28_045417</name>
</gene>
<comment type="caution">
    <text evidence="2">The sequence shown here is derived from an EMBL/GenBank/DDBJ whole genome shotgun (WGS) entry which is preliminary data.</text>
</comment>
<dbReference type="EMBL" id="SNRW01028970">
    <property type="protein sequence ID" value="KAA6359056.1"/>
    <property type="molecule type" value="Genomic_DNA"/>
</dbReference>
<feature type="region of interest" description="Disordered" evidence="1">
    <location>
        <begin position="1"/>
        <end position="73"/>
    </location>
</feature>
<sequence>MSSTQETPASPLSLPIISTQPIVEARYPNDRESTRCQESRKQKDDQVVQQQSRALVSSMTKKFDKAGNANAQL</sequence>
<accession>A0A5J4TKP3</accession>
<reference evidence="2 3" key="1">
    <citation type="submission" date="2019-03" db="EMBL/GenBank/DDBJ databases">
        <title>Single cell metagenomics reveals metabolic interactions within the superorganism composed of flagellate Streblomastix strix and complex community of Bacteroidetes bacteria on its surface.</title>
        <authorList>
            <person name="Treitli S.C."/>
            <person name="Kolisko M."/>
            <person name="Husnik F."/>
            <person name="Keeling P."/>
            <person name="Hampl V."/>
        </authorList>
    </citation>
    <scope>NUCLEOTIDE SEQUENCE [LARGE SCALE GENOMIC DNA]</scope>
    <source>
        <strain evidence="2">ST1C</strain>
    </source>
</reference>